<organism evidence="2 3">
    <name type="scientific">Candidatus Terrybacteria bacterium RIFCSPHIGHO2_01_FULL_48_17</name>
    <dbReference type="NCBI Taxonomy" id="1802362"/>
    <lineage>
        <taxon>Bacteria</taxon>
        <taxon>Candidatus Terryibacteriota</taxon>
    </lineage>
</organism>
<protein>
    <submittedName>
        <fullName evidence="2">Uncharacterized protein</fullName>
    </submittedName>
</protein>
<dbReference type="AlphaFoldDB" id="A0A1G2PHX5"/>
<name>A0A1G2PHX5_9BACT</name>
<accession>A0A1G2PHX5</accession>
<comment type="caution">
    <text evidence="2">The sequence shown here is derived from an EMBL/GenBank/DDBJ whole genome shotgun (WGS) entry which is preliminary data.</text>
</comment>
<evidence type="ECO:0000256" key="1">
    <source>
        <dbReference type="SAM" id="Phobius"/>
    </source>
</evidence>
<dbReference type="EMBL" id="MHSS01000013">
    <property type="protein sequence ID" value="OHA47887.1"/>
    <property type="molecule type" value="Genomic_DNA"/>
</dbReference>
<proteinExistence type="predicted"/>
<evidence type="ECO:0000313" key="3">
    <source>
        <dbReference type="Proteomes" id="UP000177629"/>
    </source>
</evidence>
<sequence>MVKNLRKSGKIGIAALLGVAIVLAMSGLYLLVRPAEALALSSRKDTLQDSRHGQLSRHTFVFTTATALSTDSGAGADFSVVLNFPTDAGEGDPYGTSVPNFVAANMGFSCTGGDCASHTFTVTDVEESNNGGSAANDEFLVAVSSNVTGDLDLGAVVTLTFGASSGAQRLTNPADNVGCTDGATSADADICTITVATSEAITGTTPAAVDSGNVLTAHISGVAVSVTVAESLTFQINSETNANCDTQFSALGGPDTSSSAVNFGTISSTDTLLHACQFLKVATNASGGYVVTAEEDTSLNRTGTGDLTVDDAICDAGTPCDFDTEGAWITVTRNGFGYSCKTKSGTSVCNFTTETTNYKAFACQSSTAADCDPTDGPLAKQNVMSDGGAVSDDQAYIEYKLSVGATQPSGTYDNSITYIATPTF</sequence>
<keyword evidence="1" id="KW-1133">Transmembrane helix</keyword>
<evidence type="ECO:0000313" key="2">
    <source>
        <dbReference type="EMBL" id="OHA47887.1"/>
    </source>
</evidence>
<dbReference type="Proteomes" id="UP000177629">
    <property type="component" value="Unassembled WGS sequence"/>
</dbReference>
<feature type="transmembrane region" description="Helical" evidence="1">
    <location>
        <begin position="12"/>
        <end position="32"/>
    </location>
</feature>
<reference evidence="2 3" key="1">
    <citation type="journal article" date="2016" name="Nat. Commun.">
        <title>Thousands of microbial genomes shed light on interconnected biogeochemical processes in an aquifer system.</title>
        <authorList>
            <person name="Anantharaman K."/>
            <person name="Brown C.T."/>
            <person name="Hug L.A."/>
            <person name="Sharon I."/>
            <person name="Castelle C.J."/>
            <person name="Probst A.J."/>
            <person name="Thomas B.C."/>
            <person name="Singh A."/>
            <person name="Wilkins M.J."/>
            <person name="Karaoz U."/>
            <person name="Brodie E.L."/>
            <person name="Williams K.H."/>
            <person name="Hubbard S.S."/>
            <person name="Banfield J.F."/>
        </authorList>
    </citation>
    <scope>NUCLEOTIDE SEQUENCE [LARGE SCALE GENOMIC DNA]</scope>
</reference>
<keyword evidence="1" id="KW-0472">Membrane</keyword>
<dbReference type="STRING" id="1802362.A2806_02510"/>
<keyword evidence="1" id="KW-0812">Transmembrane</keyword>
<gene>
    <name evidence="2" type="ORF">A2806_02510</name>
</gene>